<comment type="caution">
    <text evidence="3">The sequence shown here is derived from an EMBL/GenBank/DDBJ whole genome shotgun (WGS) entry which is preliminary data.</text>
</comment>
<dbReference type="EMBL" id="JBIQWL010000001">
    <property type="protein sequence ID" value="MFH8248763.1"/>
    <property type="molecule type" value="Genomic_DNA"/>
</dbReference>
<evidence type="ECO:0000256" key="2">
    <source>
        <dbReference type="SAM" id="Phobius"/>
    </source>
</evidence>
<keyword evidence="4" id="KW-1185">Reference proteome</keyword>
<dbReference type="RefSeq" id="WP_396638723.1">
    <property type="nucleotide sequence ID" value="NZ_JBIQWL010000001.1"/>
</dbReference>
<keyword evidence="1" id="KW-0175">Coiled coil</keyword>
<organism evidence="3 4">
    <name type="scientific">Microbacterium alkaliflavum</name>
    <dbReference type="NCBI Taxonomy" id="3248839"/>
    <lineage>
        <taxon>Bacteria</taxon>
        <taxon>Bacillati</taxon>
        <taxon>Actinomycetota</taxon>
        <taxon>Actinomycetes</taxon>
        <taxon>Micrococcales</taxon>
        <taxon>Microbacteriaceae</taxon>
        <taxon>Microbacterium</taxon>
    </lineage>
</organism>
<dbReference type="Proteomes" id="UP001610861">
    <property type="component" value="Unassembled WGS sequence"/>
</dbReference>
<accession>A0ABW7Q314</accession>
<sequence>MDVYVTADPTDLWGVAIPAWIGASASLAGALIAVGALVVSILSYRESRSAVRANAITSEVVAGTIKVVEDLDAPVQPRLRADDAEAIQAQRDLARARQERLRELSKQLNLTLRKD</sequence>
<evidence type="ECO:0000256" key="1">
    <source>
        <dbReference type="SAM" id="Coils"/>
    </source>
</evidence>
<proteinExistence type="predicted"/>
<reference evidence="3 4" key="1">
    <citation type="submission" date="2024-09" db="EMBL/GenBank/DDBJ databases">
        <authorList>
            <person name="Pan X."/>
        </authorList>
    </citation>
    <scope>NUCLEOTIDE SEQUENCE [LARGE SCALE GENOMIC DNA]</scope>
    <source>
        <strain evidence="3 4">B2969</strain>
    </source>
</reference>
<keyword evidence="2" id="KW-0812">Transmembrane</keyword>
<evidence type="ECO:0000313" key="4">
    <source>
        <dbReference type="Proteomes" id="UP001610861"/>
    </source>
</evidence>
<name>A0ABW7Q314_9MICO</name>
<gene>
    <name evidence="3" type="ORF">ACH3VR_00165</name>
</gene>
<keyword evidence="2" id="KW-1133">Transmembrane helix</keyword>
<feature type="coiled-coil region" evidence="1">
    <location>
        <begin position="79"/>
        <end position="107"/>
    </location>
</feature>
<feature type="transmembrane region" description="Helical" evidence="2">
    <location>
        <begin position="20"/>
        <end position="42"/>
    </location>
</feature>
<keyword evidence="2" id="KW-0472">Membrane</keyword>
<protein>
    <submittedName>
        <fullName evidence="3">Uncharacterized protein</fullName>
    </submittedName>
</protein>
<evidence type="ECO:0000313" key="3">
    <source>
        <dbReference type="EMBL" id="MFH8248763.1"/>
    </source>
</evidence>